<gene>
    <name evidence="15" type="ORF">ACFO4L_00490</name>
</gene>
<comment type="cofactor">
    <cofactor evidence="1">
        <name>FAD</name>
        <dbReference type="ChEBI" id="CHEBI:57692"/>
    </cofactor>
</comment>
<dbReference type="EMBL" id="JBHSGK010000001">
    <property type="protein sequence ID" value="MFC4735047.1"/>
    <property type="molecule type" value="Genomic_DNA"/>
</dbReference>
<evidence type="ECO:0000256" key="3">
    <source>
        <dbReference type="ARBA" id="ARBA00007588"/>
    </source>
</evidence>
<reference evidence="16" key="1">
    <citation type="journal article" date="2019" name="Int. J. Syst. Evol. Microbiol.">
        <title>The Global Catalogue of Microorganisms (GCM) 10K type strain sequencing project: providing services to taxonomists for standard genome sequencing and annotation.</title>
        <authorList>
            <consortium name="The Broad Institute Genomics Platform"/>
            <consortium name="The Broad Institute Genome Sequencing Center for Infectious Disease"/>
            <person name="Wu L."/>
            <person name="Ma J."/>
        </authorList>
    </citation>
    <scope>NUCLEOTIDE SEQUENCE [LARGE SCALE GENOMIC DNA]</scope>
    <source>
        <strain evidence="16">JCM 12165</strain>
    </source>
</reference>
<keyword evidence="8" id="KW-0521">NADP</keyword>
<protein>
    <recommendedName>
        <fullName evidence="5">L-lysine N6-monooxygenase MbtG</fullName>
        <ecNumber evidence="4">1.14.13.59</ecNumber>
    </recommendedName>
    <alternativeName>
        <fullName evidence="13">Lysine 6-N-hydroxylase</fullName>
    </alternativeName>
    <alternativeName>
        <fullName evidence="12">Lysine N6-hydroxylase</fullName>
    </alternativeName>
    <alternativeName>
        <fullName evidence="10">Lysine-N-oxygenase</fullName>
    </alternativeName>
    <alternativeName>
        <fullName evidence="11">Mycobactin synthase protein G</fullName>
    </alternativeName>
</protein>
<name>A0ABV9NPE0_9BACI</name>
<proteinExistence type="inferred from homology"/>
<dbReference type="PANTHER" id="PTHR42802">
    <property type="entry name" value="MONOOXYGENASE"/>
    <property type="match status" value="1"/>
</dbReference>
<evidence type="ECO:0000313" key="15">
    <source>
        <dbReference type="EMBL" id="MFC4735047.1"/>
    </source>
</evidence>
<keyword evidence="16" id="KW-1185">Reference proteome</keyword>
<evidence type="ECO:0000256" key="11">
    <source>
        <dbReference type="ARBA" id="ARBA00031158"/>
    </source>
</evidence>
<evidence type="ECO:0000256" key="14">
    <source>
        <dbReference type="ARBA" id="ARBA00048407"/>
    </source>
</evidence>
<evidence type="ECO:0000256" key="4">
    <source>
        <dbReference type="ARBA" id="ARBA00013076"/>
    </source>
</evidence>
<evidence type="ECO:0000256" key="6">
    <source>
        <dbReference type="ARBA" id="ARBA00022630"/>
    </source>
</evidence>
<evidence type="ECO:0000256" key="7">
    <source>
        <dbReference type="ARBA" id="ARBA00022827"/>
    </source>
</evidence>
<keyword evidence="6" id="KW-0285">Flavoprotein</keyword>
<evidence type="ECO:0000256" key="8">
    <source>
        <dbReference type="ARBA" id="ARBA00022857"/>
    </source>
</evidence>
<dbReference type="Proteomes" id="UP001595896">
    <property type="component" value="Unassembled WGS sequence"/>
</dbReference>
<dbReference type="EC" id="1.14.13.59" evidence="4"/>
<sequence>MSNQLMAQKKTNYHVIGIGIGPANLGLAALLTKAEGVTSLFFDESPEFQWHPGMLIEGADLQVPFLADLVTMADPTSPYSFLNYLSSQGRLHAFFFFNRFDIPRREYNYYARWTADQLHNCLFGRRVTDVTYDQGCYCVQVLDQETKVETVYYADHIVVGTGTKPLIPEPLQGHPPEDVLHTSQYVMQEDSIAGAGSVLIAGSGQSAAEVFLELLQKDDRPELHWFTRSSGFFQLESGKLGQEIFSPDYINYFHQLPLERRLEELPNLTQLRNGVEESTLHKIYDVLYHRTAGGYSSGACIQANTEVENITANSDSSYTVTLRQHQQEETFDVTVDRVILGTGYKPDVPEWLDVLTKDANREGDGWLKINRRFDVSFPDERTGRLYTLTDIVHSHGAGATNLALAVHRNATIINDIAGRTVYKETGSNVFQRFGAPESVDKGAE</sequence>
<evidence type="ECO:0000256" key="10">
    <source>
        <dbReference type="ARBA" id="ARBA00029939"/>
    </source>
</evidence>
<comment type="similarity">
    <text evidence="3">Belongs to the lysine N(6)-hydroxylase/L-ornithine N(5)-oxygenase family.</text>
</comment>
<keyword evidence="9" id="KW-0560">Oxidoreductase</keyword>
<evidence type="ECO:0000313" key="16">
    <source>
        <dbReference type="Proteomes" id="UP001595896"/>
    </source>
</evidence>
<evidence type="ECO:0000256" key="9">
    <source>
        <dbReference type="ARBA" id="ARBA00023002"/>
    </source>
</evidence>
<comment type="catalytic activity">
    <reaction evidence="14">
        <text>L-lysine + NADPH + O2 = N(6)-hydroxy-L-lysine + NADP(+) + H2O</text>
        <dbReference type="Rhea" id="RHEA:23228"/>
        <dbReference type="ChEBI" id="CHEBI:15377"/>
        <dbReference type="ChEBI" id="CHEBI:15379"/>
        <dbReference type="ChEBI" id="CHEBI:32551"/>
        <dbReference type="ChEBI" id="CHEBI:57783"/>
        <dbReference type="ChEBI" id="CHEBI:57820"/>
        <dbReference type="ChEBI" id="CHEBI:58349"/>
        <dbReference type="EC" id="1.14.13.59"/>
    </reaction>
</comment>
<evidence type="ECO:0000256" key="5">
    <source>
        <dbReference type="ARBA" id="ARBA00016406"/>
    </source>
</evidence>
<comment type="pathway">
    <text evidence="2">Siderophore biosynthesis.</text>
</comment>
<dbReference type="RefSeq" id="WP_377907670.1">
    <property type="nucleotide sequence ID" value="NZ_JBHSGK010000001.1"/>
</dbReference>
<evidence type="ECO:0000256" key="2">
    <source>
        <dbReference type="ARBA" id="ARBA00004924"/>
    </source>
</evidence>
<dbReference type="SUPFAM" id="SSF51905">
    <property type="entry name" value="FAD/NAD(P)-binding domain"/>
    <property type="match status" value="2"/>
</dbReference>
<keyword evidence="7" id="KW-0274">FAD</keyword>
<dbReference type="InterPro" id="IPR025700">
    <property type="entry name" value="Lys/Orn_oxygenase"/>
</dbReference>
<dbReference type="InterPro" id="IPR036188">
    <property type="entry name" value="FAD/NAD-bd_sf"/>
</dbReference>
<dbReference type="PANTHER" id="PTHR42802:SF1">
    <property type="entry name" value="L-ORNITHINE N(5)-MONOOXYGENASE"/>
    <property type="match status" value="1"/>
</dbReference>
<dbReference type="Pfam" id="PF13434">
    <property type="entry name" value="Lys_Orn_oxgnase"/>
    <property type="match status" value="1"/>
</dbReference>
<dbReference type="Gene3D" id="3.50.50.60">
    <property type="entry name" value="FAD/NAD(P)-binding domain"/>
    <property type="match status" value="1"/>
</dbReference>
<organism evidence="15 16">
    <name type="scientific">Bacillus daqingensis</name>
    <dbReference type="NCBI Taxonomy" id="872396"/>
    <lineage>
        <taxon>Bacteria</taxon>
        <taxon>Bacillati</taxon>
        <taxon>Bacillota</taxon>
        <taxon>Bacilli</taxon>
        <taxon>Bacillales</taxon>
        <taxon>Bacillaceae</taxon>
        <taxon>Bacillus</taxon>
    </lineage>
</organism>
<evidence type="ECO:0000256" key="13">
    <source>
        <dbReference type="ARBA" id="ARBA00032738"/>
    </source>
</evidence>
<evidence type="ECO:0000256" key="12">
    <source>
        <dbReference type="ARBA" id="ARBA00032493"/>
    </source>
</evidence>
<accession>A0ABV9NPE0</accession>
<evidence type="ECO:0000256" key="1">
    <source>
        <dbReference type="ARBA" id="ARBA00001974"/>
    </source>
</evidence>
<comment type="caution">
    <text evidence="15">The sequence shown here is derived from an EMBL/GenBank/DDBJ whole genome shotgun (WGS) entry which is preliminary data.</text>
</comment>